<feature type="compositionally biased region" description="Basic and acidic residues" evidence="5">
    <location>
        <begin position="356"/>
        <end position="368"/>
    </location>
</feature>
<keyword evidence="1" id="KW-0479">Metal-binding</keyword>
<evidence type="ECO:0000313" key="7">
    <source>
        <dbReference type="Proteomes" id="UP000095282"/>
    </source>
</evidence>
<dbReference type="PROSITE" id="PS00518">
    <property type="entry name" value="ZF_RING_1"/>
    <property type="match status" value="1"/>
</dbReference>
<proteinExistence type="predicted"/>
<dbReference type="eggNOG" id="KOG2177">
    <property type="taxonomic scope" value="Eukaryota"/>
</dbReference>
<dbReference type="WBParaSite" id="Csp11.Scaffold630.g19661.t1">
    <property type="protein sequence ID" value="Csp11.Scaffold630.g19661.t1"/>
    <property type="gene ID" value="Csp11.Scaffold630.g19661"/>
</dbReference>
<sequence>MSVFEELATQLSCSCPVCLEKYDITQKCPLIIPCGHTVCQQCVVGLRYHFGEGDGPMKACPVCRTPFTINPRDRKTFGLPMNTQLYLVAEKMLEASKVKPGKLEVKCRDCHQKITVDSCVKCECFANVESGPEKDLLNRDTSKLLCNDCVNRSHKEHNYQTFLEVKNQFKTREIASNLIESSKYKPKIREAAMKLRGTIEKLERLHTSHEICETALKNIAESPFLLEKGAEYIKEFKQMEKTVEEIVKETEKHCEILDRKRQFIQEVFGHVQRGGEPNAKWISERSASAVRLAYPPGLYPPSAVPQFPNRGMGQGYPVQFPIGNHYGMVQFYGFPGPGAPMVPPGIPMWHQGQRQRAQEPPRGPEELPRQVPVLQQEGVRQEVAPQQADQNQDLEIQQEPPRQGPAPQQEVLRQGAPQLAPNNQNQPLQIPQEPLGQGPEHQPPAVHAPVPQYGVPVDVQNMPLQFLIENRYRMRPVYGFPRRGAPMVPPGLQLFPQGQWQRAQEPPRGPGAQQEAPQLAPLNQDLEIRQEPPRQDPGPLVGPQNQNQPLGIPQEPLGQAPEPQQGPAPAAQDEVQDGRNNLIMDIDRMIDQVFISILNQMRTFGNILN</sequence>
<protein>
    <submittedName>
        <fullName evidence="8">RING-type domain-containing protein</fullName>
    </submittedName>
</protein>
<feature type="region of interest" description="Disordered" evidence="5">
    <location>
        <begin position="418"/>
        <end position="452"/>
    </location>
</feature>
<evidence type="ECO:0000256" key="5">
    <source>
        <dbReference type="SAM" id="MobiDB-lite"/>
    </source>
</evidence>
<keyword evidence="3" id="KW-0862">Zinc</keyword>
<evidence type="ECO:0000256" key="1">
    <source>
        <dbReference type="ARBA" id="ARBA00022723"/>
    </source>
</evidence>
<dbReference type="Pfam" id="PF13445">
    <property type="entry name" value="zf-RING_UBOX"/>
    <property type="match status" value="1"/>
</dbReference>
<dbReference type="PANTHER" id="PTHR47156">
    <property type="entry name" value="PROTEIN CBG20824"/>
    <property type="match status" value="1"/>
</dbReference>
<accession>A0A1I7UV59</accession>
<feature type="region of interest" description="Disordered" evidence="5">
    <location>
        <begin position="529"/>
        <end position="575"/>
    </location>
</feature>
<reference evidence="8" key="1">
    <citation type="submission" date="2016-11" db="UniProtKB">
        <authorList>
            <consortium name="WormBaseParasite"/>
        </authorList>
    </citation>
    <scope>IDENTIFICATION</scope>
</reference>
<dbReference type="Proteomes" id="UP000095282">
    <property type="component" value="Unplaced"/>
</dbReference>
<dbReference type="InterPro" id="IPR017907">
    <property type="entry name" value="Znf_RING_CS"/>
</dbReference>
<dbReference type="Gene3D" id="3.30.40.10">
    <property type="entry name" value="Zinc/RING finger domain, C3HC4 (zinc finger)"/>
    <property type="match status" value="1"/>
</dbReference>
<evidence type="ECO:0000256" key="2">
    <source>
        <dbReference type="ARBA" id="ARBA00022771"/>
    </source>
</evidence>
<keyword evidence="7" id="KW-1185">Reference proteome</keyword>
<dbReference type="InterPro" id="IPR001841">
    <property type="entry name" value="Znf_RING"/>
</dbReference>
<dbReference type="PANTHER" id="PTHR47156:SF10">
    <property type="entry name" value="E3 UBIQUITIN-PROTEIN LIGASE TRIM-21-RELATED"/>
    <property type="match status" value="1"/>
</dbReference>
<evidence type="ECO:0000256" key="4">
    <source>
        <dbReference type="PROSITE-ProRule" id="PRU00175"/>
    </source>
</evidence>
<dbReference type="GO" id="GO:0008270">
    <property type="term" value="F:zinc ion binding"/>
    <property type="evidence" value="ECO:0007669"/>
    <property type="project" value="UniProtKB-KW"/>
</dbReference>
<dbReference type="SMART" id="SM00184">
    <property type="entry name" value="RING"/>
    <property type="match status" value="1"/>
</dbReference>
<name>A0A1I7UV59_9PELO</name>
<feature type="compositionally biased region" description="Low complexity" evidence="5">
    <location>
        <begin position="418"/>
        <end position="435"/>
    </location>
</feature>
<dbReference type="PROSITE" id="PS50089">
    <property type="entry name" value="ZF_RING_2"/>
    <property type="match status" value="1"/>
</dbReference>
<evidence type="ECO:0000313" key="8">
    <source>
        <dbReference type="WBParaSite" id="Csp11.Scaffold630.g19661.t1"/>
    </source>
</evidence>
<feature type="region of interest" description="Disordered" evidence="5">
    <location>
        <begin position="343"/>
        <end position="368"/>
    </location>
</feature>
<feature type="compositionally biased region" description="Low complexity" evidence="5">
    <location>
        <begin position="553"/>
        <end position="572"/>
    </location>
</feature>
<dbReference type="InterPro" id="IPR027370">
    <property type="entry name" value="Znf-RING_euk"/>
</dbReference>
<organism evidence="7 8">
    <name type="scientific">Caenorhabditis tropicalis</name>
    <dbReference type="NCBI Taxonomy" id="1561998"/>
    <lineage>
        <taxon>Eukaryota</taxon>
        <taxon>Metazoa</taxon>
        <taxon>Ecdysozoa</taxon>
        <taxon>Nematoda</taxon>
        <taxon>Chromadorea</taxon>
        <taxon>Rhabditida</taxon>
        <taxon>Rhabditina</taxon>
        <taxon>Rhabditomorpha</taxon>
        <taxon>Rhabditoidea</taxon>
        <taxon>Rhabditidae</taxon>
        <taxon>Peloderinae</taxon>
        <taxon>Caenorhabditis</taxon>
    </lineage>
</organism>
<evidence type="ECO:0000256" key="3">
    <source>
        <dbReference type="ARBA" id="ARBA00022833"/>
    </source>
</evidence>
<feature type="domain" description="RING-type" evidence="6">
    <location>
        <begin position="15"/>
        <end position="64"/>
    </location>
</feature>
<dbReference type="SUPFAM" id="SSF57850">
    <property type="entry name" value="RING/U-box"/>
    <property type="match status" value="1"/>
</dbReference>
<dbReference type="InterPro" id="IPR013083">
    <property type="entry name" value="Znf_RING/FYVE/PHD"/>
</dbReference>
<dbReference type="InterPro" id="IPR052667">
    <property type="entry name" value="E3_ubiquitin-ligase_RING"/>
</dbReference>
<dbReference type="AlphaFoldDB" id="A0A1I7UV59"/>
<dbReference type="STRING" id="1561998.A0A1I7UV59"/>
<keyword evidence="2 4" id="KW-0863">Zinc-finger</keyword>
<evidence type="ECO:0000259" key="6">
    <source>
        <dbReference type="PROSITE" id="PS50089"/>
    </source>
</evidence>